<evidence type="ECO:0000256" key="2">
    <source>
        <dbReference type="ARBA" id="ARBA00023015"/>
    </source>
</evidence>
<dbReference type="FunFam" id="1.10.10.10:FF:000001">
    <property type="entry name" value="LysR family transcriptional regulator"/>
    <property type="match status" value="1"/>
</dbReference>
<keyword evidence="7" id="KW-1185">Reference proteome</keyword>
<dbReference type="GO" id="GO:0003700">
    <property type="term" value="F:DNA-binding transcription factor activity"/>
    <property type="evidence" value="ECO:0007669"/>
    <property type="project" value="InterPro"/>
</dbReference>
<comment type="similarity">
    <text evidence="1">Belongs to the LysR transcriptional regulatory family.</text>
</comment>
<evidence type="ECO:0000256" key="3">
    <source>
        <dbReference type="ARBA" id="ARBA00023125"/>
    </source>
</evidence>
<accession>A0A1I1GGL3</accession>
<dbReference type="CDD" id="cd05466">
    <property type="entry name" value="PBP2_LTTR_substrate"/>
    <property type="match status" value="1"/>
</dbReference>
<dbReference type="GO" id="GO:0005829">
    <property type="term" value="C:cytosol"/>
    <property type="evidence" value="ECO:0007669"/>
    <property type="project" value="TreeGrafter"/>
</dbReference>
<keyword evidence="3 6" id="KW-0238">DNA-binding</keyword>
<protein>
    <submittedName>
        <fullName evidence="6">DNA-binding transcriptional regulator, LysR family</fullName>
    </submittedName>
</protein>
<name>A0A1I1GGL3_9LACO</name>
<dbReference type="Gene3D" id="1.10.10.10">
    <property type="entry name" value="Winged helix-like DNA-binding domain superfamily/Winged helix DNA-binding domain"/>
    <property type="match status" value="1"/>
</dbReference>
<sequence>MNRLLVLETIIEMKSFTKAAEVLGYTQSSVSQMVAGMEKEFGIQILKRSRNGVTLTAEGQAIYPYVVQALRQYQALEERAASLKGLKTGTVRIGAITSVSCYWLPALFKRFQEKYPNIEFVLQQGDYGMIRTWLKNGEVDFGLMTANYGDGFNKVVLHETEMKAFLPEWHPLARQDKVAIEQLTNDPFILVEGGGYAEPLVAFENAGVEPNVRYRIQDDYTIMAMVEAGLGISILSELVASRTDFKVVAKEIVPKVMRPIAIVYREKASIPIASQYFIDFLIQNEKELQ</sequence>
<dbReference type="GO" id="GO:0003677">
    <property type="term" value="F:DNA binding"/>
    <property type="evidence" value="ECO:0007669"/>
    <property type="project" value="UniProtKB-KW"/>
</dbReference>
<evidence type="ECO:0000256" key="4">
    <source>
        <dbReference type="ARBA" id="ARBA00023163"/>
    </source>
</evidence>
<dbReference type="InterPro" id="IPR005119">
    <property type="entry name" value="LysR_subst-bd"/>
</dbReference>
<dbReference type="Pfam" id="PF00126">
    <property type="entry name" value="HTH_1"/>
    <property type="match status" value="1"/>
</dbReference>
<feature type="domain" description="HTH lysR-type" evidence="5">
    <location>
        <begin position="1"/>
        <end position="56"/>
    </location>
</feature>
<evidence type="ECO:0000313" key="7">
    <source>
        <dbReference type="Proteomes" id="UP000199376"/>
    </source>
</evidence>
<dbReference type="InterPro" id="IPR000847">
    <property type="entry name" value="LysR_HTH_N"/>
</dbReference>
<keyword evidence="4" id="KW-0804">Transcription</keyword>
<reference evidence="6 7" key="1">
    <citation type="submission" date="2016-10" db="EMBL/GenBank/DDBJ databases">
        <authorList>
            <person name="de Groot N.N."/>
        </authorList>
    </citation>
    <scope>NUCLEOTIDE SEQUENCE [LARGE SCALE GENOMIC DNA]</scope>
    <source>
        <strain evidence="6 7">DSM 19113</strain>
    </source>
</reference>
<dbReference type="Pfam" id="PF03466">
    <property type="entry name" value="LysR_substrate"/>
    <property type="match status" value="1"/>
</dbReference>
<evidence type="ECO:0000313" key="6">
    <source>
        <dbReference type="EMBL" id="SFC10382.1"/>
    </source>
</evidence>
<evidence type="ECO:0000256" key="1">
    <source>
        <dbReference type="ARBA" id="ARBA00009437"/>
    </source>
</evidence>
<dbReference type="STRING" id="283737.SAMN05660453_1066"/>
<dbReference type="SUPFAM" id="SSF53850">
    <property type="entry name" value="Periplasmic binding protein-like II"/>
    <property type="match status" value="1"/>
</dbReference>
<dbReference type="InterPro" id="IPR050950">
    <property type="entry name" value="HTH-type_LysR_regulators"/>
</dbReference>
<dbReference type="Gene3D" id="3.40.190.290">
    <property type="match status" value="1"/>
</dbReference>
<dbReference type="OrthoDB" id="63123at2"/>
<dbReference type="PANTHER" id="PTHR30419:SF28">
    <property type="entry name" value="HTH-TYPE TRANSCRIPTIONAL REGULATOR BSDA"/>
    <property type="match status" value="1"/>
</dbReference>
<proteinExistence type="inferred from homology"/>
<organism evidence="6 7">
    <name type="scientific">Fructobacillus durionis</name>
    <dbReference type="NCBI Taxonomy" id="283737"/>
    <lineage>
        <taxon>Bacteria</taxon>
        <taxon>Bacillati</taxon>
        <taxon>Bacillota</taxon>
        <taxon>Bacilli</taxon>
        <taxon>Lactobacillales</taxon>
        <taxon>Lactobacillaceae</taxon>
        <taxon>Fructobacillus</taxon>
    </lineage>
</organism>
<dbReference type="PRINTS" id="PR00039">
    <property type="entry name" value="HTHLYSR"/>
</dbReference>
<evidence type="ECO:0000259" key="5">
    <source>
        <dbReference type="PROSITE" id="PS50931"/>
    </source>
</evidence>
<dbReference type="Proteomes" id="UP000199376">
    <property type="component" value="Unassembled WGS sequence"/>
</dbReference>
<keyword evidence="2" id="KW-0805">Transcription regulation</keyword>
<dbReference type="PROSITE" id="PS50931">
    <property type="entry name" value="HTH_LYSR"/>
    <property type="match status" value="1"/>
</dbReference>
<dbReference type="SUPFAM" id="SSF46785">
    <property type="entry name" value="Winged helix' DNA-binding domain"/>
    <property type="match status" value="1"/>
</dbReference>
<dbReference type="AlphaFoldDB" id="A0A1I1GGL3"/>
<dbReference type="RefSeq" id="WP_091502724.1">
    <property type="nucleotide sequence ID" value="NZ_FOLI01000005.1"/>
</dbReference>
<dbReference type="EMBL" id="FOLI01000005">
    <property type="protein sequence ID" value="SFC10382.1"/>
    <property type="molecule type" value="Genomic_DNA"/>
</dbReference>
<gene>
    <name evidence="6" type="ORF">SAMN05660453_1066</name>
</gene>
<dbReference type="PANTHER" id="PTHR30419">
    <property type="entry name" value="HTH-TYPE TRANSCRIPTIONAL REGULATOR YBHD"/>
    <property type="match status" value="1"/>
</dbReference>
<dbReference type="InterPro" id="IPR036388">
    <property type="entry name" value="WH-like_DNA-bd_sf"/>
</dbReference>
<dbReference type="InterPro" id="IPR036390">
    <property type="entry name" value="WH_DNA-bd_sf"/>
</dbReference>